<evidence type="ECO:0000313" key="1">
    <source>
        <dbReference type="EMBL" id="QCG64565.1"/>
    </source>
</evidence>
<proteinExistence type="predicted"/>
<organism evidence="1 2">
    <name type="scientific">Pseudomonas veronii</name>
    <dbReference type="NCBI Taxonomy" id="76761"/>
    <lineage>
        <taxon>Bacteria</taxon>
        <taxon>Pseudomonadati</taxon>
        <taxon>Pseudomonadota</taxon>
        <taxon>Gammaproteobacteria</taxon>
        <taxon>Pseudomonadales</taxon>
        <taxon>Pseudomonadaceae</taxon>
        <taxon>Pseudomonas</taxon>
    </lineage>
</organism>
<evidence type="ECO:0000313" key="2">
    <source>
        <dbReference type="Proteomes" id="UP000298274"/>
    </source>
</evidence>
<protein>
    <submittedName>
        <fullName evidence="1">Uncharacterized protein</fullName>
    </submittedName>
</protein>
<accession>A0A4P7Y1E3</accession>
<reference evidence="2" key="1">
    <citation type="submission" date="2019-04" db="EMBL/GenBank/DDBJ databases">
        <title>Complete genome sequence of Pseudomonas veronii strain PVy, a versatile degrader capable of using multiple contaminants as sole carbon sources.</title>
        <authorList>
            <person name="Lopez-Echartea E."/>
            <person name="Ridl J."/>
            <person name="Pajer P."/>
            <person name="Strejcek M."/>
            <person name="Suman J."/>
            <person name="Uhlik O."/>
        </authorList>
    </citation>
    <scope>NUCLEOTIDE SEQUENCE [LARGE SCALE GENOMIC DNA]</scope>
    <source>
        <strain evidence="2">Pvy</strain>
    </source>
</reference>
<dbReference type="RefSeq" id="WP_141122991.1">
    <property type="nucleotide sequence ID" value="NZ_CP039631.3"/>
</dbReference>
<sequence length="59" mass="6242">MTGARGCCLTPHVERAQVGGICKRLQRLGITECLNGGTGGNMGHRQKNLAMTAKSRNGM</sequence>
<name>A0A4P7Y1E3_PSEVE</name>
<dbReference type="Proteomes" id="UP000298274">
    <property type="component" value="Chromosome"/>
</dbReference>
<gene>
    <name evidence="1" type="ORF">E4167_02125</name>
</gene>
<dbReference type="EMBL" id="CP039631">
    <property type="protein sequence ID" value="QCG64565.1"/>
    <property type="molecule type" value="Genomic_DNA"/>
</dbReference>
<dbReference type="AlphaFoldDB" id="A0A4P7Y1E3"/>